<keyword evidence="3" id="KW-0472">Membrane</keyword>
<dbReference type="Pfam" id="PF03807">
    <property type="entry name" value="F420_oxidored"/>
    <property type="match status" value="1"/>
</dbReference>
<name>A0A0F7V9C0_PENBI</name>
<evidence type="ECO:0000313" key="5">
    <source>
        <dbReference type="EMBL" id="CEO58384.1"/>
    </source>
</evidence>
<keyword evidence="2" id="KW-0560">Oxidoreductase</keyword>
<keyword evidence="3" id="KW-0812">Transmembrane</keyword>
<feature type="transmembrane region" description="Helical" evidence="3">
    <location>
        <begin position="6"/>
        <end position="27"/>
    </location>
</feature>
<gene>
    <name evidence="5" type="ORF">PMG11_03113</name>
</gene>
<sequence>MTDTVATTVVTFLGCGVFGTAILRGVVSALEKQLTYPYSNGAAAKSTLKCVYACVRTHSSAQRIRYSISEKEHVKIVVGDNAHAVQAADVVVLCCRPGNVGVCLGPDRVRNALRGKLLISDVAGLSIADLSGYCGPGHHGSGDAGVYIVRVMANLAAMIQESITVATMQEEQPYRPPPAATNLAQWIFEQVGRVM</sequence>
<dbReference type="InterPro" id="IPR028939">
    <property type="entry name" value="P5C_Rdtase_cat_N"/>
</dbReference>
<protein>
    <recommendedName>
        <fullName evidence="4">Pyrroline-5-carboxylate reductase catalytic N-terminal domain-containing protein</fullName>
    </recommendedName>
</protein>
<dbReference type="InterPro" id="IPR036291">
    <property type="entry name" value="NAD(P)-bd_dom_sf"/>
</dbReference>
<evidence type="ECO:0000256" key="1">
    <source>
        <dbReference type="ARBA" id="ARBA00005525"/>
    </source>
</evidence>
<dbReference type="AlphaFoldDB" id="A0A0F7V9C0"/>
<dbReference type="PANTHER" id="PTHR11645:SF0">
    <property type="entry name" value="PYRROLINE-5-CARBOXYLATE REDUCTASE 3"/>
    <property type="match status" value="1"/>
</dbReference>
<reference evidence="6" key="1">
    <citation type="journal article" date="2015" name="Genome Announc.">
        <title>Draft genome sequence of the fungus Penicillium brasilianum MG11.</title>
        <authorList>
            <person name="Horn F."/>
            <person name="Linde J."/>
            <person name="Mattern D.J."/>
            <person name="Walther G."/>
            <person name="Guthke R."/>
            <person name="Brakhage A.A."/>
            <person name="Valiante V."/>
        </authorList>
    </citation>
    <scope>NUCLEOTIDE SEQUENCE [LARGE SCALE GENOMIC DNA]</scope>
    <source>
        <strain evidence="6">MG11</strain>
    </source>
</reference>
<feature type="domain" description="Pyrroline-5-carboxylate reductase catalytic N-terminal" evidence="4">
    <location>
        <begin position="10"/>
        <end position="123"/>
    </location>
</feature>
<evidence type="ECO:0000313" key="6">
    <source>
        <dbReference type="Proteomes" id="UP000042958"/>
    </source>
</evidence>
<evidence type="ECO:0000259" key="4">
    <source>
        <dbReference type="Pfam" id="PF03807"/>
    </source>
</evidence>
<dbReference type="Proteomes" id="UP000042958">
    <property type="component" value="Unassembled WGS sequence"/>
</dbReference>
<dbReference type="STRING" id="104259.A0A0F7V9C0"/>
<evidence type="ECO:0000256" key="2">
    <source>
        <dbReference type="ARBA" id="ARBA00023002"/>
    </source>
</evidence>
<comment type="similarity">
    <text evidence="1">Belongs to the pyrroline-5-carboxylate reductase family.</text>
</comment>
<dbReference type="SUPFAM" id="SSF51735">
    <property type="entry name" value="NAD(P)-binding Rossmann-fold domains"/>
    <property type="match status" value="1"/>
</dbReference>
<dbReference type="EMBL" id="CDHK01000003">
    <property type="protein sequence ID" value="CEO58384.1"/>
    <property type="molecule type" value="Genomic_DNA"/>
</dbReference>
<evidence type="ECO:0000256" key="3">
    <source>
        <dbReference type="SAM" id="Phobius"/>
    </source>
</evidence>
<dbReference type="GO" id="GO:0055129">
    <property type="term" value="P:L-proline biosynthetic process"/>
    <property type="evidence" value="ECO:0007669"/>
    <property type="project" value="TreeGrafter"/>
</dbReference>
<accession>A0A0F7V9C0</accession>
<dbReference type="OrthoDB" id="10263291at2759"/>
<dbReference type="PANTHER" id="PTHR11645">
    <property type="entry name" value="PYRROLINE-5-CARBOXYLATE REDUCTASE"/>
    <property type="match status" value="1"/>
</dbReference>
<dbReference type="Gene3D" id="3.40.50.720">
    <property type="entry name" value="NAD(P)-binding Rossmann-like Domain"/>
    <property type="match status" value="1"/>
</dbReference>
<organism evidence="5 6">
    <name type="scientific">Penicillium brasilianum</name>
    <dbReference type="NCBI Taxonomy" id="104259"/>
    <lineage>
        <taxon>Eukaryota</taxon>
        <taxon>Fungi</taxon>
        <taxon>Dikarya</taxon>
        <taxon>Ascomycota</taxon>
        <taxon>Pezizomycotina</taxon>
        <taxon>Eurotiomycetes</taxon>
        <taxon>Eurotiomycetidae</taxon>
        <taxon>Eurotiales</taxon>
        <taxon>Aspergillaceae</taxon>
        <taxon>Penicillium</taxon>
    </lineage>
</organism>
<keyword evidence="6" id="KW-1185">Reference proteome</keyword>
<proteinExistence type="inferred from homology"/>
<dbReference type="GO" id="GO:0004735">
    <property type="term" value="F:pyrroline-5-carboxylate reductase activity"/>
    <property type="evidence" value="ECO:0007669"/>
    <property type="project" value="TreeGrafter"/>
</dbReference>
<keyword evidence="3" id="KW-1133">Transmembrane helix</keyword>